<dbReference type="Gene3D" id="3.30.70.100">
    <property type="match status" value="1"/>
</dbReference>
<proteinExistence type="predicted"/>
<dbReference type="Proteomes" id="UP001595814">
    <property type="component" value="Unassembled WGS sequence"/>
</dbReference>
<organism evidence="2 3">
    <name type="scientific">Euzebyella saccharophila</name>
    <dbReference type="NCBI Taxonomy" id="679664"/>
    <lineage>
        <taxon>Bacteria</taxon>
        <taxon>Pseudomonadati</taxon>
        <taxon>Bacteroidota</taxon>
        <taxon>Flavobacteriia</taxon>
        <taxon>Flavobacteriales</taxon>
        <taxon>Flavobacteriaceae</taxon>
        <taxon>Euzebyella</taxon>
    </lineage>
</organism>
<name>A0ABV8JTX0_9FLAO</name>
<evidence type="ECO:0000313" key="2">
    <source>
        <dbReference type="EMBL" id="MFC4096412.1"/>
    </source>
</evidence>
<dbReference type="RefSeq" id="WP_192463658.1">
    <property type="nucleotide sequence ID" value="NZ_JACYFJ010000010.1"/>
</dbReference>
<protein>
    <submittedName>
        <fullName evidence="2">BLUF domain-containing protein</fullName>
    </submittedName>
</protein>
<dbReference type="InterPro" id="IPR007024">
    <property type="entry name" value="BLUF_domain"/>
</dbReference>
<dbReference type="SMART" id="SM01034">
    <property type="entry name" value="BLUF"/>
    <property type="match status" value="1"/>
</dbReference>
<evidence type="ECO:0000259" key="1">
    <source>
        <dbReference type="PROSITE" id="PS50925"/>
    </source>
</evidence>
<gene>
    <name evidence="2" type="ORF">ACFOUT_11050</name>
</gene>
<dbReference type="Pfam" id="PF04940">
    <property type="entry name" value="BLUF"/>
    <property type="match status" value="1"/>
</dbReference>
<dbReference type="EMBL" id="JBHSAW010000007">
    <property type="protein sequence ID" value="MFC4096412.1"/>
    <property type="molecule type" value="Genomic_DNA"/>
</dbReference>
<comment type="caution">
    <text evidence="2">The sequence shown here is derived from an EMBL/GenBank/DDBJ whole genome shotgun (WGS) entry which is preliminary data.</text>
</comment>
<feature type="domain" description="BLUF" evidence="1">
    <location>
        <begin position="1"/>
        <end position="92"/>
    </location>
</feature>
<reference evidence="3" key="1">
    <citation type="journal article" date="2019" name="Int. J. Syst. Evol. Microbiol.">
        <title>The Global Catalogue of Microorganisms (GCM) 10K type strain sequencing project: providing services to taxonomists for standard genome sequencing and annotation.</title>
        <authorList>
            <consortium name="The Broad Institute Genomics Platform"/>
            <consortium name="The Broad Institute Genome Sequencing Center for Infectious Disease"/>
            <person name="Wu L."/>
            <person name="Ma J."/>
        </authorList>
    </citation>
    <scope>NUCLEOTIDE SEQUENCE [LARGE SCALE GENOMIC DNA]</scope>
    <source>
        <strain evidence="3">CECT 7477</strain>
    </source>
</reference>
<accession>A0ABV8JTX0</accession>
<dbReference type="InterPro" id="IPR036046">
    <property type="entry name" value="Acylphosphatase-like_dom_sf"/>
</dbReference>
<dbReference type="PROSITE" id="PS50925">
    <property type="entry name" value="BLUF"/>
    <property type="match status" value="1"/>
</dbReference>
<sequence>MYTLIYSSKAIHGLKVADIDEILKTARASNSENGITGCLIHYSDKFMQLLEGPEDKVRALFANIQSDVRHDKVILLSEDTITERSFSECVMAYFRFDGDRSGIPEFEQFRKNLFLLADLSRPTNATAILFWKRIKYILSIPAIE</sequence>
<keyword evidence="3" id="KW-1185">Reference proteome</keyword>
<dbReference type="SUPFAM" id="SSF54975">
    <property type="entry name" value="Acylphosphatase/BLUF domain-like"/>
    <property type="match status" value="1"/>
</dbReference>
<evidence type="ECO:0000313" key="3">
    <source>
        <dbReference type="Proteomes" id="UP001595814"/>
    </source>
</evidence>